<proteinExistence type="inferred from homology"/>
<dbReference type="GO" id="GO:0002100">
    <property type="term" value="P:tRNA wobble adenosine to inosine editing"/>
    <property type="evidence" value="ECO:0007669"/>
    <property type="project" value="UniProtKB-UniRule"/>
</dbReference>
<comment type="similarity">
    <text evidence="6">Belongs to the cytidine and deoxycytidylate deaminase family.</text>
</comment>
<evidence type="ECO:0000256" key="3">
    <source>
        <dbReference type="ARBA" id="ARBA00022801"/>
    </source>
</evidence>
<accession>B6G1R8</accession>
<dbReference type="CDD" id="cd01285">
    <property type="entry name" value="nucleoside_deaminase"/>
    <property type="match status" value="1"/>
</dbReference>
<evidence type="ECO:0000256" key="6">
    <source>
        <dbReference type="HAMAP-Rule" id="MF_00972"/>
    </source>
</evidence>
<feature type="active site" description="Proton donor" evidence="6">
    <location>
        <position position="277"/>
    </location>
</feature>
<comment type="function">
    <text evidence="6">Catalyzes the deamination of adenosine to inosine at the wobble position 34 of tRNA(Arg2).</text>
</comment>
<dbReference type="InterPro" id="IPR020084">
    <property type="entry name" value="NUDIX_hydrolase_CS"/>
</dbReference>
<feature type="binding site" evidence="6">
    <location>
        <position position="308"/>
    </location>
    <ligand>
        <name>Zn(2+)</name>
        <dbReference type="ChEBI" id="CHEBI:29105"/>
        <note>catalytic</note>
    </ligand>
</feature>
<evidence type="ECO:0000256" key="2">
    <source>
        <dbReference type="ARBA" id="ARBA00022723"/>
    </source>
</evidence>
<feature type="binding site" evidence="6">
    <location>
        <position position="305"/>
    </location>
    <ligand>
        <name>Zn(2+)</name>
        <dbReference type="ChEBI" id="CHEBI:29105"/>
        <note>catalytic</note>
    </ligand>
</feature>
<gene>
    <name evidence="6" type="primary">tadA</name>
    <name evidence="9" type="ORF">CLOHIR_02076</name>
</gene>
<dbReference type="InterPro" id="IPR016193">
    <property type="entry name" value="Cytidine_deaminase-like"/>
</dbReference>
<dbReference type="HAMAP" id="MF_00972">
    <property type="entry name" value="tRNA_aden_deaminase"/>
    <property type="match status" value="1"/>
</dbReference>
<dbReference type="Pfam" id="PF00383">
    <property type="entry name" value="dCMP_cyt_deam_1"/>
    <property type="match status" value="1"/>
</dbReference>
<keyword evidence="4 6" id="KW-0862">Zinc</keyword>
<dbReference type="Gene3D" id="3.40.140.10">
    <property type="entry name" value="Cytidine Deaminase, domain 2"/>
    <property type="match status" value="1"/>
</dbReference>
<protein>
    <recommendedName>
        <fullName evidence="6">tRNA-specific adenosine deaminase</fullName>
        <ecNumber evidence="6">3.5.4.33</ecNumber>
    </recommendedName>
</protein>
<evidence type="ECO:0000313" key="10">
    <source>
        <dbReference type="Proteomes" id="UP000003178"/>
    </source>
</evidence>
<dbReference type="PANTHER" id="PTHR11079">
    <property type="entry name" value="CYTOSINE DEAMINASE FAMILY MEMBER"/>
    <property type="match status" value="1"/>
</dbReference>
<dbReference type="InterPro" id="IPR002125">
    <property type="entry name" value="CMP_dCMP_dom"/>
</dbReference>
<dbReference type="InterPro" id="IPR015797">
    <property type="entry name" value="NUDIX_hydrolase-like_dom_sf"/>
</dbReference>
<dbReference type="Pfam" id="PF00293">
    <property type="entry name" value="NUDIX"/>
    <property type="match status" value="1"/>
</dbReference>
<dbReference type="eggNOG" id="COG1443">
    <property type="taxonomic scope" value="Bacteria"/>
</dbReference>
<evidence type="ECO:0000256" key="5">
    <source>
        <dbReference type="ARBA" id="ARBA00048045"/>
    </source>
</evidence>
<dbReference type="PROSITE" id="PS00893">
    <property type="entry name" value="NUDIX_BOX"/>
    <property type="match status" value="1"/>
</dbReference>
<dbReference type="SUPFAM" id="SSF53927">
    <property type="entry name" value="Cytidine deaminase-like"/>
    <property type="match status" value="1"/>
</dbReference>
<dbReference type="EC" id="3.5.4.33" evidence="6"/>
<comment type="subunit">
    <text evidence="6">Homodimer.</text>
</comment>
<dbReference type="InterPro" id="IPR000086">
    <property type="entry name" value="NUDIX_hydrolase_dom"/>
</dbReference>
<keyword evidence="1 6" id="KW-0819">tRNA processing</keyword>
<comment type="catalytic activity">
    <reaction evidence="5 6">
        <text>adenosine(34) in tRNA + H2O + H(+) = inosine(34) in tRNA + NH4(+)</text>
        <dbReference type="Rhea" id="RHEA:43168"/>
        <dbReference type="Rhea" id="RHEA-COMP:10373"/>
        <dbReference type="Rhea" id="RHEA-COMP:10374"/>
        <dbReference type="ChEBI" id="CHEBI:15377"/>
        <dbReference type="ChEBI" id="CHEBI:15378"/>
        <dbReference type="ChEBI" id="CHEBI:28938"/>
        <dbReference type="ChEBI" id="CHEBI:74411"/>
        <dbReference type="ChEBI" id="CHEBI:82852"/>
        <dbReference type="EC" id="3.5.4.33"/>
    </reaction>
</comment>
<dbReference type="PANTHER" id="PTHR11079:SF202">
    <property type="entry name" value="TRNA-SPECIFIC ADENOSINE DEAMINASE"/>
    <property type="match status" value="1"/>
</dbReference>
<keyword evidence="2 6" id="KW-0479">Metal-binding</keyword>
<dbReference type="EMBL" id="ABWP01000077">
    <property type="protein sequence ID" value="EEA84285.1"/>
    <property type="molecule type" value="Genomic_DNA"/>
</dbReference>
<comment type="caution">
    <text evidence="9">The sequence shown here is derived from an EMBL/GenBank/DDBJ whole genome shotgun (WGS) entry which is preliminary data.</text>
</comment>
<keyword evidence="10" id="KW-1185">Reference proteome</keyword>
<feature type="domain" description="CMP/dCMP-type deaminase" evidence="8">
    <location>
        <begin position="224"/>
        <end position="355"/>
    </location>
</feature>
<dbReference type="InterPro" id="IPR028883">
    <property type="entry name" value="tRNA_aden_deaminase"/>
</dbReference>
<feature type="binding site" evidence="6">
    <location>
        <position position="275"/>
    </location>
    <ligand>
        <name>Zn(2+)</name>
        <dbReference type="ChEBI" id="CHEBI:29105"/>
        <note>catalytic</note>
    </ligand>
</feature>
<evidence type="ECO:0000256" key="1">
    <source>
        <dbReference type="ARBA" id="ARBA00022694"/>
    </source>
</evidence>
<comment type="cofactor">
    <cofactor evidence="6">
        <name>Zn(2+)</name>
        <dbReference type="ChEBI" id="CHEBI:29105"/>
    </cofactor>
    <text evidence="6">Binds 1 zinc ion per subunit.</text>
</comment>
<feature type="domain" description="Nudix hydrolase" evidence="7">
    <location>
        <begin position="49"/>
        <end position="187"/>
    </location>
</feature>
<evidence type="ECO:0000259" key="7">
    <source>
        <dbReference type="PROSITE" id="PS51462"/>
    </source>
</evidence>
<dbReference type="eggNOG" id="COG0590">
    <property type="taxonomic scope" value="Bacteria"/>
</dbReference>
<evidence type="ECO:0000313" key="9">
    <source>
        <dbReference type="EMBL" id="EEA84285.1"/>
    </source>
</evidence>
<evidence type="ECO:0000259" key="8">
    <source>
        <dbReference type="PROSITE" id="PS51747"/>
    </source>
</evidence>
<dbReference type="PROSITE" id="PS51462">
    <property type="entry name" value="NUDIX"/>
    <property type="match status" value="1"/>
</dbReference>
<reference evidence="9 10" key="2">
    <citation type="submission" date="2008-10" db="EMBL/GenBank/DDBJ databases">
        <title>Draft genome sequence of Clostridium hiranonis (DSM 13275).</title>
        <authorList>
            <person name="Sudarsanam P."/>
            <person name="Ley R."/>
            <person name="Guruge J."/>
            <person name="Turnbaugh P.J."/>
            <person name="Mahowald M."/>
            <person name="Liep D."/>
            <person name="Gordon J."/>
        </authorList>
    </citation>
    <scope>NUCLEOTIDE SEQUENCE [LARGE SCALE GENOMIC DNA]</scope>
    <source>
        <strain evidence="9 10">DSM 13275</strain>
    </source>
</reference>
<name>B6G1R8_PEPHT</name>
<dbReference type="GO" id="GO:0052717">
    <property type="term" value="F:tRNA-specific adenosine-34 deaminase activity"/>
    <property type="evidence" value="ECO:0007669"/>
    <property type="project" value="UniProtKB-UniRule"/>
</dbReference>
<dbReference type="AlphaFoldDB" id="B6G1R8"/>
<dbReference type="GO" id="GO:0008270">
    <property type="term" value="F:zinc ion binding"/>
    <property type="evidence" value="ECO:0007669"/>
    <property type="project" value="UniProtKB-UniRule"/>
</dbReference>
<dbReference type="STRING" id="500633.CLOHIR_02076"/>
<dbReference type="PROSITE" id="PS51747">
    <property type="entry name" value="CYT_DCMP_DEAMINASES_2"/>
    <property type="match status" value="1"/>
</dbReference>
<dbReference type="Proteomes" id="UP000003178">
    <property type="component" value="Unassembled WGS sequence"/>
</dbReference>
<dbReference type="Gene3D" id="3.90.79.10">
    <property type="entry name" value="Nucleoside Triphosphate Pyrophosphohydrolase"/>
    <property type="match status" value="1"/>
</dbReference>
<evidence type="ECO:0000256" key="4">
    <source>
        <dbReference type="ARBA" id="ARBA00022833"/>
    </source>
</evidence>
<dbReference type="HOGENOM" id="CLU_745357_0_0_9"/>
<dbReference type="SUPFAM" id="SSF55811">
    <property type="entry name" value="Nudix"/>
    <property type="match status" value="1"/>
</dbReference>
<organism evidence="9 10">
    <name type="scientific">Peptacetobacter hiranonis (strain DSM 13275 / JCM 10541 / KCTC 15199 / TO-931)</name>
    <name type="common">Clostridium hiranonis</name>
    <dbReference type="NCBI Taxonomy" id="500633"/>
    <lineage>
        <taxon>Bacteria</taxon>
        <taxon>Bacillati</taxon>
        <taxon>Bacillota</taxon>
        <taxon>Clostridia</taxon>
        <taxon>Peptostreptococcales</taxon>
        <taxon>Peptostreptococcaceae</taxon>
        <taxon>Peptacetobacter</taxon>
    </lineage>
</organism>
<dbReference type="CDD" id="cd04692">
    <property type="entry name" value="NUDIX_Hydrolase"/>
    <property type="match status" value="1"/>
</dbReference>
<sequence>MGNRVKDKELEIVKSKEDEILNKEILDIYDKDFEKIGTATRGEIHEKGHIHKVVHCWFEEDTENGKYCYFQQRAMYKSYPGLYGVMVGGHIDSGEDVFEALKREISEEAGIVAKEKNISFINEIFENIVDGDFIDNEICEVYRYKVDEDTVFNPNKEVAKVVRMNEEEYKKCVFGITETVEAEVVAVSNQQGMKEYAVGDKFLINTEDFCEYDRQYVRMVTGMSDDEYFMMEALREAKKAYDKEETPIGAVIVKDGEIIGRGHNLTEHLKDATAHSEILAIKNAAKKLKGWRLFGCKMYVTMEPCVMCCGAIVNSRIREVVIGAKRVKNAKIEKQSDFKKEYFEDSKVEYKYGVLEEECAGMLGSFFKRLR</sequence>
<reference evidence="9 10" key="1">
    <citation type="submission" date="2008-09" db="EMBL/GenBank/DDBJ databases">
        <authorList>
            <person name="Fulton L."/>
            <person name="Clifton S."/>
            <person name="Fulton B."/>
            <person name="Xu J."/>
            <person name="Minx P."/>
            <person name="Pepin K.H."/>
            <person name="Johnson M."/>
            <person name="Thiruvilangam P."/>
            <person name="Bhonagiri V."/>
            <person name="Nash W.E."/>
            <person name="Mardis E.R."/>
            <person name="Wilson R.K."/>
        </authorList>
    </citation>
    <scope>NUCLEOTIDE SEQUENCE [LARGE SCALE GENOMIC DNA]</scope>
    <source>
        <strain evidence="9 10">DSM 13275</strain>
    </source>
</reference>
<keyword evidence="3 6" id="KW-0378">Hydrolase</keyword>